<accession>A0A448TU22</accession>
<dbReference type="KEGG" id="adp:NCTC12871_00959"/>
<sequence length="252" mass="28010">MEQGYTLITGATSGIGLALAEKLARQQVKLILVARRFDALHAFQQKYPQCEIFQADLSQPNNPVQIYEFVKARGLVVERLINNAGVGLFGDFSETDLDKELDMIQLNISSLVTLTKLFLPDMQARNCGEIINVSSVASFMPGPKMSVYYATKAFVTSFTEALVYELRHTNIQVRLLAPGPTATQFEKASQLEDSKLFHRFKNQSADEVAQALLSSHKKIVIPGVLNKIAVFLARHLPQSWVATVVAKIQENK</sequence>
<evidence type="ECO:0000256" key="3">
    <source>
        <dbReference type="RuleBase" id="RU000363"/>
    </source>
</evidence>
<dbReference type="OrthoDB" id="9810734at2"/>
<gene>
    <name evidence="4" type="primary">acr1</name>
    <name evidence="4" type="ORF">NCTC12871_00959</name>
</gene>
<dbReference type="Gene3D" id="3.40.50.720">
    <property type="entry name" value="NAD(P)-binding Rossmann-like Domain"/>
    <property type="match status" value="1"/>
</dbReference>
<name>A0A448TU22_9PAST</name>
<dbReference type="InterPro" id="IPR036291">
    <property type="entry name" value="NAD(P)-bd_dom_sf"/>
</dbReference>
<dbReference type="CDD" id="cd05233">
    <property type="entry name" value="SDR_c"/>
    <property type="match status" value="1"/>
</dbReference>
<keyword evidence="5" id="KW-1185">Reference proteome</keyword>
<dbReference type="PANTHER" id="PTHR42901:SF1">
    <property type="entry name" value="ALCOHOL DEHYDROGENASE"/>
    <property type="match status" value="1"/>
</dbReference>
<evidence type="ECO:0000256" key="1">
    <source>
        <dbReference type="ARBA" id="ARBA00006484"/>
    </source>
</evidence>
<comment type="similarity">
    <text evidence="1 3">Belongs to the short-chain dehydrogenases/reductases (SDR) family.</text>
</comment>
<dbReference type="PIRSF" id="PIRSF000126">
    <property type="entry name" value="11-beta-HSD1"/>
    <property type="match status" value="1"/>
</dbReference>
<dbReference type="Pfam" id="PF00106">
    <property type="entry name" value="adh_short"/>
    <property type="match status" value="1"/>
</dbReference>
<proteinExistence type="inferred from homology"/>
<evidence type="ECO:0000256" key="2">
    <source>
        <dbReference type="ARBA" id="ARBA00023002"/>
    </source>
</evidence>
<evidence type="ECO:0000313" key="4">
    <source>
        <dbReference type="EMBL" id="VEJ09497.1"/>
    </source>
</evidence>
<dbReference type="Proteomes" id="UP000279799">
    <property type="component" value="Chromosome"/>
</dbReference>
<protein>
    <submittedName>
        <fullName evidence="4">NADP-dependent dehydrogenase</fullName>
        <ecNumber evidence="4">1.2.1.-</ecNumber>
    </submittedName>
</protein>
<evidence type="ECO:0000313" key="5">
    <source>
        <dbReference type="Proteomes" id="UP000279799"/>
    </source>
</evidence>
<dbReference type="RefSeq" id="WP_126599481.1">
    <property type="nucleotide sequence ID" value="NZ_LR134510.1"/>
</dbReference>
<reference evidence="4 5" key="1">
    <citation type="submission" date="2018-12" db="EMBL/GenBank/DDBJ databases">
        <authorList>
            <consortium name="Pathogen Informatics"/>
        </authorList>
    </citation>
    <scope>NUCLEOTIDE SEQUENCE [LARGE SCALE GENOMIC DNA]</scope>
    <source>
        <strain evidence="4 5">NCTC12871</strain>
    </source>
</reference>
<dbReference type="AlphaFoldDB" id="A0A448TU22"/>
<dbReference type="EMBL" id="LR134510">
    <property type="protein sequence ID" value="VEJ09497.1"/>
    <property type="molecule type" value="Genomic_DNA"/>
</dbReference>
<dbReference type="PRINTS" id="PR00080">
    <property type="entry name" value="SDRFAMILY"/>
</dbReference>
<keyword evidence="2 4" id="KW-0560">Oxidoreductase</keyword>
<dbReference type="EC" id="1.2.1.-" evidence="4"/>
<dbReference type="InterPro" id="IPR002347">
    <property type="entry name" value="SDR_fam"/>
</dbReference>
<organism evidence="4 5">
    <name type="scientific">Actinobacillus delphinicola</name>
    <dbReference type="NCBI Taxonomy" id="51161"/>
    <lineage>
        <taxon>Bacteria</taxon>
        <taxon>Pseudomonadati</taxon>
        <taxon>Pseudomonadota</taxon>
        <taxon>Gammaproteobacteria</taxon>
        <taxon>Pasteurellales</taxon>
        <taxon>Pasteurellaceae</taxon>
        <taxon>Actinobacillus</taxon>
    </lineage>
</organism>
<dbReference type="PRINTS" id="PR00081">
    <property type="entry name" value="GDHRDH"/>
</dbReference>
<dbReference type="PANTHER" id="PTHR42901">
    <property type="entry name" value="ALCOHOL DEHYDROGENASE"/>
    <property type="match status" value="1"/>
</dbReference>
<dbReference type="GO" id="GO:0016491">
    <property type="term" value="F:oxidoreductase activity"/>
    <property type="evidence" value="ECO:0007669"/>
    <property type="project" value="UniProtKB-KW"/>
</dbReference>
<dbReference type="SUPFAM" id="SSF51735">
    <property type="entry name" value="NAD(P)-binding Rossmann-fold domains"/>
    <property type="match status" value="1"/>
</dbReference>